<dbReference type="InterPro" id="IPR010985">
    <property type="entry name" value="Ribbon_hlx_hlx"/>
</dbReference>
<dbReference type="EMBL" id="CP143423">
    <property type="protein sequence ID" value="WVX50743.1"/>
    <property type="molecule type" value="Genomic_DNA"/>
</dbReference>
<evidence type="ECO:0008006" key="5">
    <source>
        <dbReference type="Google" id="ProtNLM"/>
    </source>
</evidence>
<dbReference type="InterPro" id="IPR022789">
    <property type="entry name" value="ParD"/>
</dbReference>
<dbReference type="PANTHER" id="PTHR36582:SF2">
    <property type="entry name" value="ANTITOXIN PARD"/>
    <property type="match status" value="1"/>
</dbReference>
<protein>
    <recommendedName>
        <fullName evidence="5">Type II toxin-antitoxin system ParD family antitoxin</fullName>
    </recommendedName>
</protein>
<dbReference type="NCBIfam" id="TIGR02606">
    <property type="entry name" value="antidote_CC2985"/>
    <property type="match status" value="1"/>
</dbReference>
<sequence>MRPDMSMIKKSITVTDSQDAFIQAQIASGHYASDSEVIREALREKQLRIAEIDTLRAKLAASEGSGISNRTPDDIRAAAKERLNNAL</sequence>
<reference evidence="4" key="1">
    <citation type="submission" date="2024-01" db="EMBL/GenBank/DDBJ databases">
        <title>Roseobacter fucihabitans sp. nov., isolated from the brown alga Fucus spiralis.</title>
        <authorList>
            <person name="Hahnke S."/>
            <person name="Berger M."/>
            <person name="Schlingloff A."/>
            <person name="Athale I."/>
            <person name="Neumann-Schaal M."/>
            <person name="Adenaya A."/>
            <person name="Poehlein A."/>
            <person name="Daniel R."/>
            <person name="Pertersen J."/>
            <person name="Brinkhoff T."/>
        </authorList>
    </citation>
    <scope>NUCLEOTIDE SEQUENCE [LARGE SCALE GENOMIC DNA]</scope>
    <source>
        <strain evidence="4">B14</strain>
    </source>
</reference>
<comment type="similarity">
    <text evidence="1">Belongs to the ParD antitoxin family.</text>
</comment>
<organism evidence="3 4">
    <name type="scientific">Roseobacter fucihabitans</name>
    <dbReference type="NCBI Taxonomy" id="1537242"/>
    <lineage>
        <taxon>Bacteria</taxon>
        <taxon>Pseudomonadati</taxon>
        <taxon>Pseudomonadota</taxon>
        <taxon>Alphaproteobacteria</taxon>
        <taxon>Rhodobacterales</taxon>
        <taxon>Roseobacteraceae</taxon>
        <taxon>Roseobacter</taxon>
    </lineage>
</organism>
<accession>A0ABZ2BYB5</accession>
<dbReference type="InterPro" id="IPR038296">
    <property type="entry name" value="ParD_sf"/>
</dbReference>
<proteinExistence type="inferred from homology"/>
<dbReference type="Gene3D" id="6.10.10.120">
    <property type="entry name" value="Antitoxin ParD1-like"/>
    <property type="match status" value="1"/>
</dbReference>
<dbReference type="PANTHER" id="PTHR36582">
    <property type="entry name" value="ANTITOXIN PARD"/>
    <property type="match status" value="1"/>
</dbReference>
<name>A0ABZ2BYB5_9RHOB</name>
<evidence type="ECO:0000256" key="1">
    <source>
        <dbReference type="ARBA" id="ARBA00008580"/>
    </source>
</evidence>
<gene>
    <name evidence="3" type="ORF">ROLI_038430</name>
</gene>
<evidence type="ECO:0000256" key="2">
    <source>
        <dbReference type="ARBA" id="ARBA00022649"/>
    </source>
</evidence>
<dbReference type="SUPFAM" id="SSF47598">
    <property type="entry name" value="Ribbon-helix-helix"/>
    <property type="match status" value="1"/>
</dbReference>
<keyword evidence="2" id="KW-1277">Toxin-antitoxin system</keyword>
<evidence type="ECO:0000313" key="4">
    <source>
        <dbReference type="Proteomes" id="UP001318682"/>
    </source>
</evidence>
<keyword evidence="4" id="KW-1185">Reference proteome</keyword>
<dbReference type="CDD" id="cd22231">
    <property type="entry name" value="RHH_NikR_HicB-like"/>
    <property type="match status" value="1"/>
</dbReference>
<dbReference type="Pfam" id="PF03693">
    <property type="entry name" value="ParD_antitoxin"/>
    <property type="match status" value="1"/>
</dbReference>
<dbReference type="Proteomes" id="UP001318682">
    <property type="component" value="Chromosome"/>
</dbReference>
<evidence type="ECO:0000313" key="3">
    <source>
        <dbReference type="EMBL" id="WVX50743.1"/>
    </source>
</evidence>